<comment type="subcellular location">
    <subcellularLocation>
        <location evidence="1 7">Nucleus</location>
    </subcellularLocation>
</comment>
<evidence type="ECO:0000256" key="2">
    <source>
        <dbReference type="ARBA" id="ARBA00008997"/>
    </source>
</evidence>
<evidence type="ECO:0000256" key="1">
    <source>
        <dbReference type="ARBA" id="ARBA00004123"/>
    </source>
</evidence>
<dbReference type="GO" id="GO:0005634">
    <property type="term" value="C:nucleus"/>
    <property type="evidence" value="ECO:0007669"/>
    <property type="project" value="UniProtKB-SubCell"/>
</dbReference>
<comment type="caution">
    <text evidence="10">The sequence shown here is derived from an EMBL/GenBank/DDBJ whole genome shotgun (WGS) entry which is preliminary data.</text>
</comment>
<sequence>MPFTELLYLEEQENTRSLLTKMSPQERKLSYRRLIDKDMIGILTIIEKTGDTGLSAASKLQDVVHEANVLDNECKIDERIEHSDETLLDCMVISSSSSLLKKFVEHVDVFTTNYEQTEFAANIQTFIKGENSYEIQETDILMLIDDARTIIPQFPAFNYVYGSYSMEQIPQPKPRKQREIIPRERNKQAPQKKQPEKIQNVEKEEEGIQEIVKLMNDVLNTKCSQNNGKPIKYYDYIIDTDSFANTLENMFYFAFLIRDGLAHIDLNSKGEPLIKSMKNQTLTEFRATGGVNAQIISNITMEQWRRFKRPGYIQQYKQACVQ</sequence>
<dbReference type="AlphaFoldDB" id="A0A9P0LT44"/>
<comment type="function">
    <text evidence="7">Component of the SMC5-SMC6 complex, that promotes sister chromatid alignment after DNA damage and facilitates double-stranded DNA breaks (DSBs) repair via homologous recombination between sister chromatids.</text>
</comment>
<feature type="region of interest" description="Disordered" evidence="8">
    <location>
        <begin position="169"/>
        <end position="200"/>
    </location>
</feature>
<keyword evidence="5 7" id="KW-0234">DNA repair</keyword>
<dbReference type="GO" id="GO:0006310">
    <property type="term" value="P:DNA recombination"/>
    <property type="evidence" value="ECO:0007669"/>
    <property type="project" value="UniProtKB-UniRule"/>
</dbReference>
<keyword evidence="6 7" id="KW-0539">Nucleus</keyword>
<evidence type="ECO:0000313" key="11">
    <source>
        <dbReference type="Proteomes" id="UP001152888"/>
    </source>
</evidence>
<dbReference type="InterPro" id="IPR027786">
    <property type="entry name" value="Nse4/EID"/>
</dbReference>
<evidence type="ECO:0000256" key="4">
    <source>
        <dbReference type="ARBA" id="ARBA00023172"/>
    </source>
</evidence>
<dbReference type="PANTHER" id="PTHR16140:SF0">
    <property type="entry name" value="NON-STRUCTURAL MAINTENANCE OF CHROMOSOMES ELEMENT 4"/>
    <property type="match status" value="1"/>
</dbReference>
<evidence type="ECO:0000256" key="7">
    <source>
        <dbReference type="RuleBase" id="RU365071"/>
    </source>
</evidence>
<evidence type="ECO:0000313" key="10">
    <source>
        <dbReference type="EMBL" id="CAH2005021.1"/>
    </source>
</evidence>
<accession>A0A9P0LT44</accession>
<dbReference type="Pfam" id="PF08743">
    <property type="entry name" value="Nse4_C"/>
    <property type="match status" value="1"/>
</dbReference>
<dbReference type="Proteomes" id="UP001152888">
    <property type="component" value="Unassembled WGS sequence"/>
</dbReference>
<keyword evidence="3 7" id="KW-0227">DNA damage</keyword>
<organism evidence="10 11">
    <name type="scientific">Acanthoscelides obtectus</name>
    <name type="common">Bean weevil</name>
    <name type="synonym">Bruchus obtectus</name>
    <dbReference type="NCBI Taxonomy" id="200917"/>
    <lineage>
        <taxon>Eukaryota</taxon>
        <taxon>Metazoa</taxon>
        <taxon>Ecdysozoa</taxon>
        <taxon>Arthropoda</taxon>
        <taxon>Hexapoda</taxon>
        <taxon>Insecta</taxon>
        <taxon>Pterygota</taxon>
        <taxon>Neoptera</taxon>
        <taxon>Endopterygota</taxon>
        <taxon>Coleoptera</taxon>
        <taxon>Polyphaga</taxon>
        <taxon>Cucujiformia</taxon>
        <taxon>Chrysomeloidea</taxon>
        <taxon>Chrysomelidae</taxon>
        <taxon>Bruchinae</taxon>
        <taxon>Bruchini</taxon>
        <taxon>Acanthoscelides</taxon>
    </lineage>
</organism>
<evidence type="ECO:0000259" key="9">
    <source>
        <dbReference type="Pfam" id="PF08743"/>
    </source>
</evidence>
<comment type="similarity">
    <text evidence="2 7">Belongs to the NSE4 family.</text>
</comment>
<evidence type="ECO:0000256" key="6">
    <source>
        <dbReference type="ARBA" id="ARBA00023242"/>
    </source>
</evidence>
<dbReference type="PANTHER" id="PTHR16140">
    <property type="entry name" value="NON-STRUCTURAL MAINTENANCE OF CHROMOSOMES ELEMENT 4"/>
    <property type="match status" value="1"/>
</dbReference>
<dbReference type="GO" id="GO:0006281">
    <property type="term" value="P:DNA repair"/>
    <property type="evidence" value="ECO:0007669"/>
    <property type="project" value="UniProtKB-UniRule"/>
</dbReference>
<feature type="domain" description="Non-structural maintenance of chromosome element 4 C-terminal" evidence="9">
    <location>
        <begin position="230"/>
        <end position="308"/>
    </location>
</feature>
<keyword evidence="4 7" id="KW-0233">DNA recombination</keyword>
<evidence type="ECO:0000256" key="8">
    <source>
        <dbReference type="SAM" id="MobiDB-lite"/>
    </source>
</evidence>
<dbReference type="GO" id="GO:0030915">
    <property type="term" value="C:Smc5-Smc6 complex"/>
    <property type="evidence" value="ECO:0007669"/>
    <property type="project" value="UniProtKB-UniRule"/>
</dbReference>
<dbReference type="OrthoDB" id="2133758at2759"/>
<name>A0A9P0LT44_ACAOB</name>
<proteinExistence type="inferred from homology"/>
<dbReference type="InterPro" id="IPR014854">
    <property type="entry name" value="Nse4_C"/>
</dbReference>
<gene>
    <name evidence="10" type="ORF">ACAOBT_LOCUS28303</name>
</gene>
<comment type="subunit">
    <text evidence="7">Component of the SMC5-SMC6 complex.</text>
</comment>
<evidence type="ECO:0000256" key="3">
    <source>
        <dbReference type="ARBA" id="ARBA00022763"/>
    </source>
</evidence>
<protein>
    <recommendedName>
        <fullName evidence="7">Non-structural maintenance of chromosomes element 4</fullName>
    </recommendedName>
</protein>
<keyword evidence="11" id="KW-1185">Reference proteome</keyword>
<reference evidence="10" key="1">
    <citation type="submission" date="2022-03" db="EMBL/GenBank/DDBJ databases">
        <authorList>
            <person name="Sayadi A."/>
        </authorList>
    </citation>
    <scope>NUCLEOTIDE SEQUENCE</scope>
</reference>
<evidence type="ECO:0000256" key="5">
    <source>
        <dbReference type="ARBA" id="ARBA00023204"/>
    </source>
</evidence>
<feature type="compositionally biased region" description="Basic and acidic residues" evidence="8">
    <location>
        <begin position="177"/>
        <end position="200"/>
    </location>
</feature>
<dbReference type="EMBL" id="CAKOFQ010007617">
    <property type="protein sequence ID" value="CAH2005021.1"/>
    <property type="molecule type" value="Genomic_DNA"/>
</dbReference>